<evidence type="ECO:0000313" key="6">
    <source>
        <dbReference type="WBParaSite" id="BXY_0610200.1"/>
    </source>
</evidence>
<dbReference type="WBParaSite" id="BXY_0610200.1">
    <property type="protein sequence ID" value="BXY_0610200.1"/>
    <property type="gene ID" value="BXY_0610200"/>
</dbReference>
<reference evidence="3" key="2">
    <citation type="submission" date="2020-08" db="EMBL/GenBank/DDBJ databases">
        <authorList>
            <person name="Kikuchi T."/>
        </authorList>
    </citation>
    <scope>NUCLEOTIDE SEQUENCE</scope>
    <source>
        <strain evidence="2">Ka4C1</strain>
    </source>
</reference>
<dbReference type="InterPro" id="IPR032710">
    <property type="entry name" value="NTF2-like_dom_sf"/>
</dbReference>
<evidence type="ECO:0000313" key="4">
    <source>
        <dbReference type="Proteomes" id="UP000095284"/>
    </source>
</evidence>
<evidence type="ECO:0000313" key="3">
    <source>
        <dbReference type="EMBL" id="CAG9106572.1"/>
    </source>
</evidence>
<name>A0A1I7RZD2_BURXY</name>
<proteinExistence type="predicted"/>
<evidence type="ECO:0000259" key="1">
    <source>
        <dbReference type="Pfam" id="PF12680"/>
    </source>
</evidence>
<protein>
    <submittedName>
        <fullName evidence="2">(pine wood nematode) hypothetical protein</fullName>
    </submittedName>
    <submittedName>
        <fullName evidence="6">SnoaL-like domain-containing protein</fullName>
    </submittedName>
</protein>
<dbReference type="OrthoDB" id="5793381at2759"/>
<dbReference type="Gene3D" id="3.10.450.50">
    <property type="match status" value="1"/>
</dbReference>
<evidence type="ECO:0000313" key="2">
    <source>
        <dbReference type="EMBL" id="CAD5220429.1"/>
    </source>
</evidence>
<reference evidence="6" key="1">
    <citation type="submission" date="2016-11" db="UniProtKB">
        <authorList>
            <consortium name="WormBaseParasite"/>
        </authorList>
    </citation>
    <scope>IDENTIFICATION</scope>
</reference>
<organism evidence="4 6">
    <name type="scientific">Bursaphelenchus xylophilus</name>
    <name type="common">Pinewood nematode worm</name>
    <name type="synonym">Aphelenchoides xylophilus</name>
    <dbReference type="NCBI Taxonomy" id="6326"/>
    <lineage>
        <taxon>Eukaryota</taxon>
        <taxon>Metazoa</taxon>
        <taxon>Ecdysozoa</taxon>
        <taxon>Nematoda</taxon>
        <taxon>Chromadorea</taxon>
        <taxon>Rhabditida</taxon>
        <taxon>Tylenchina</taxon>
        <taxon>Tylenchomorpha</taxon>
        <taxon>Aphelenchoidea</taxon>
        <taxon>Aphelenchoididae</taxon>
        <taxon>Bursaphelenchus</taxon>
    </lineage>
</organism>
<dbReference type="Proteomes" id="UP000095284">
    <property type="component" value="Unplaced"/>
</dbReference>
<dbReference type="SUPFAM" id="SSF54427">
    <property type="entry name" value="NTF2-like"/>
    <property type="match status" value="1"/>
</dbReference>
<dbReference type="Proteomes" id="UP000659654">
    <property type="component" value="Unassembled WGS sequence"/>
</dbReference>
<dbReference type="AlphaFoldDB" id="A0A1I7RZD2"/>
<evidence type="ECO:0000313" key="5">
    <source>
        <dbReference type="Proteomes" id="UP000659654"/>
    </source>
</evidence>
<gene>
    <name evidence="2" type="ORF">BXYJ_LOCUS6174</name>
</gene>
<dbReference type="SMR" id="A0A1I7RZD2"/>
<dbReference type="Pfam" id="PF12680">
    <property type="entry name" value="SnoaL_2"/>
    <property type="match status" value="1"/>
</dbReference>
<dbReference type="EMBL" id="CAJFDI010000003">
    <property type="protein sequence ID" value="CAD5220429.1"/>
    <property type="molecule type" value="Genomic_DNA"/>
</dbReference>
<dbReference type="Proteomes" id="UP000582659">
    <property type="component" value="Unassembled WGS sequence"/>
</dbReference>
<keyword evidence="5" id="KW-1185">Reference proteome</keyword>
<sequence>MVLSREEVEKLLAPLESMLDKAFDDGDYEKVSTGYSEDAAFVHLGNSVVRGRKAIAQAFSKFNGLDATTMTNEKTHAFDINDGEYLMRKGRYRFADGPWMRYMQLFHRQADGSYLIVHDEFELKQ</sequence>
<feature type="domain" description="SnoaL-like" evidence="1">
    <location>
        <begin position="17"/>
        <end position="112"/>
    </location>
</feature>
<dbReference type="EMBL" id="CAJFCV020000003">
    <property type="protein sequence ID" value="CAG9106572.1"/>
    <property type="molecule type" value="Genomic_DNA"/>
</dbReference>
<dbReference type="InterPro" id="IPR037401">
    <property type="entry name" value="SnoaL-like"/>
</dbReference>
<accession>A0A1I7RZD2</accession>